<comment type="caution">
    <text evidence="11">The sequence shown here is derived from an EMBL/GenBank/DDBJ whole genome shotgun (WGS) entry which is preliminary data.</text>
</comment>
<dbReference type="SMART" id="SM01311">
    <property type="entry name" value="RPOL_N"/>
    <property type="match status" value="1"/>
</dbReference>
<evidence type="ECO:0000256" key="4">
    <source>
        <dbReference type="ARBA" id="ARBA00022679"/>
    </source>
</evidence>
<dbReference type="InterPro" id="IPR029262">
    <property type="entry name" value="RPOL_N"/>
</dbReference>
<dbReference type="Pfam" id="PF14700">
    <property type="entry name" value="RPOL_N"/>
    <property type="match status" value="1"/>
</dbReference>
<dbReference type="InterPro" id="IPR046950">
    <property type="entry name" value="DNA-dir_Rpol_C_phage-type"/>
</dbReference>
<dbReference type="GO" id="GO:0001018">
    <property type="term" value="F:mitochondrial promoter sequence-specific DNA binding"/>
    <property type="evidence" value="ECO:0007669"/>
    <property type="project" value="TreeGrafter"/>
</dbReference>
<feature type="domain" description="DNA-directed RNA polymerase N-terminal" evidence="10">
    <location>
        <begin position="334"/>
        <end position="658"/>
    </location>
</feature>
<name>A0A9W7XGU3_9FUNG</name>
<dbReference type="GO" id="GO:0003899">
    <property type="term" value="F:DNA-directed RNA polymerase activity"/>
    <property type="evidence" value="ECO:0007669"/>
    <property type="project" value="UniProtKB-EC"/>
</dbReference>
<organism evidence="11 12">
    <name type="scientific">Coemansia asiatica</name>
    <dbReference type="NCBI Taxonomy" id="1052880"/>
    <lineage>
        <taxon>Eukaryota</taxon>
        <taxon>Fungi</taxon>
        <taxon>Fungi incertae sedis</taxon>
        <taxon>Zoopagomycota</taxon>
        <taxon>Kickxellomycotina</taxon>
        <taxon>Kickxellomycetes</taxon>
        <taxon>Kickxellales</taxon>
        <taxon>Kickxellaceae</taxon>
        <taxon>Coemansia</taxon>
    </lineage>
</organism>
<keyword evidence="5 11" id="KW-0548">Nucleotidyltransferase</keyword>
<dbReference type="PANTHER" id="PTHR10102">
    <property type="entry name" value="DNA-DIRECTED RNA POLYMERASE, MITOCHONDRIAL"/>
    <property type="match status" value="1"/>
</dbReference>
<reference evidence="11" key="1">
    <citation type="submission" date="2022-07" db="EMBL/GenBank/DDBJ databases">
        <title>Phylogenomic reconstructions and comparative analyses of Kickxellomycotina fungi.</title>
        <authorList>
            <person name="Reynolds N.K."/>
            <person name="Stajich J.E."/>
            <person name="Barry K."/>
            <person name="Grigoriev I.V."/>
            <person name="Crous P."/>
            <person name="Smith M.E."/>
        </authorList>
    </citation>
    <scope>NUCLEOTIDE SEQUENCE</scope>
    <source>
        <strain evidence="11">NBRC 105413</strain>
    </source>
</reference>
<dbReference type="Gene3D" id="1.10.1320.10">
    <property type="entry name" value="DNA-directed RNA polymerase, N-terminal domain"/>
    <property type="match status" value="1"/>
</dbReference>
<keyword evidence="12" id="KW-1185">Reference proteome</keyword>
<dbReference type="InterPro" id="IPR024075">
    <property type="entry name" value="DNA-dir_RNA_pol_helix_hairp_sf"/>
</dbReference>
<comment type="catalytic activity">
    <reaction evidence="8">
        <text>RNA(n) + a ribonucleoside 5'-triphosphate = RNA(n+1) + diphosphate</text>
        <dbReference type="Rhea" id="RHEA:21248"/>
        <dbReference type="Rhea" id="RHEA-COMP:14527"/>
        <dbReference type="Rhea" id="RHEA-COMP:17342"/>
        <dbReference type="ChEBI" id="CHEBI:33019"/>
        <dbReference type="ChEBI" id="CHEBI:61557"/>
        <dbReference type="ChEBI" id="CHEBI:140395"/>
        <dbReference type="EC" id="2.7.7.6"/>
    </reaction>
</comment>
<dbReference type="InterPro" id="IPR002092">
    <property type="entry name" value="DNA-dir_Rpol_phage-type"/>
</dbReference>
<evidence type="ECO:0000256" key="7">
    <source>
        <dbReference type="ARBA" id="ARBA00023163"/>
    </source>
</evidence>
<evidence type="ECO:0000256" key="5">
    <source>
        <dbReference type="ARBA" id="ARBA00022695"/>
    </source>
</evidence>
<dbReference type="InterPro" id="IPR043502">
    <property type="entry name" value="DNA/RNA_pol_sf"/>
</dbReference>
<evidence type="ECO:0000313" key="11">
    <source>
        <dbReference type="EMBL" id="KAJ1642959.1"/>
    </source>
</evidence>
<keyword evidence="7" id="KW-0804">Transcription</keyword>
<accession>A0A9W7XGU3</accession>
<dbReference type="Gene3D" id="1.10.287.260">
    <property type="match status" value="1"/>
</dbReference>
<evidence type="ECO:0000256" key="6">
    <source>
        <dbReference type="ARBA" id="ARBA00022946"/>
    </source>
</evidence>
<dbReference type="Gene3D" id="1.25.40.10">
    <property type="entry name" value="Tetratricopeptide repeat domain"/>
    <property type="match status" value="1"/>
</dbReference>
<feature type="region of interest" description="Disordered" evidence="9">
    <location>
        <begin position="1243"/>
        <end position="1262"/>
    </location>
</feature>
<sequence>MSQLLLRTIRPANRALYWHVSSLTVRIADIVSTPNMMQLKQIGNSHRICSNISSSKRFLHQVAEAKEDAQTFNEDSWLFASSDNSPIIMKDMREDSSSVHYIQTGKSLNEQLSMMQACLVNGNIDRAQRMLVGLYKLYPEAMKEVADVSVHNEIIAGLLEAKPHPLTTEALLWYDQMERTYMIRPNANTFAILIRGFVKNEMRNVGIVLMQEMLRSGLTFSNMLHSSYLSDQDIDQIKQVAQSIINDGQESKALATKLLEAVSSAENQIGEFYKGSEKATETVDVSNDQNAEKKVNSDNDNHSANGLVSSGVVGIVQLKNTLKSLYSNELEGYNLQMRLERDTYDSEIARCREVNKKRGDPLLSADRDKIKFFTAKWLPQLETLIEEEQARCRKALETGTDRVRTQYGKFLTQLDASKIAIITILETLRHNAVDINSNASESMPKFVGVKTVTLVLALSNAIHNEIRFENIKMRSNRHILARNMSVAKLASSGKLFNMAIRRAEAMALKSSSREWLDSWDVSTKTRIGSLLVSMLIEVARVPESIYDPVTGVVTKRMAPAFLHSNIMHRGLKYGIISPHSTLREVFKKDSIASTVNARHLPMLIPPRPWLTYDSGGYLTMNEPCVRMKDTAEQLRYLKVASDQDKLHTLLAGLDSLGLTKWAINRSVFDVVRKVWNSGIELAGIPANTYSVPEPVKPEDFETNKRARLEHLFQVREWNNGIANQHSQRCDCNYKVEIAQAFLNHPMYFPHNIDFRGRAYPIPPHFNHLGNDLCRGLLLFDEGRPLAERGLFWLKVHMANLHGKDKLSHEERVKFIDENYDRIMDSADNPIPERILQGSLDAPLPWWIESENPWQTLAACVEFAAAMRSPNPAEYVSHLHIHQDGTCNGLQHYAAMGRDSKGAFEVNLIPSDKPQDVYQGILNIVDRLVKEDAENGVHEAVLLKDRLTRKIVKQTVMTNVYGVTLIGAREQISARLREIKDEHGNHEFELVDISKISLYVAKKIFDSLGEIFTQAQEIQNWLNESARRIAKSMPASALAAWKRMIIESKESSKKLREAISNAKKSDTSLESSKIMELNPDLGPGSLRRKRLNNLATKPMNTVVWTTPLGLTVVQPYRKFAIRNISTPLQQISVRDTNMPSPVNSQKQKTAFPPNFVHSLDASHMILSAIECKVAGLVFASVHDSYWTHACDVDKMNSILREQFIKLHERPIMEDLKSEFENRYASHMMPTVQWEYVPKSFSSGKPSANSAKKAGKASEAGDALQERERIAEKEIAMHHLEVCGELDESVSNLGTPSIAKSGTSVSRKLVDMKEIDLATVSIIDPKDDLIAAMKQVDQIDYSVLKNKERMQKELSLSEKEFLQQLKKIRSQIRQLKKQSANKASKTDAASTSSVSPATTDAAAAAAAPEPILDKRTEAKISELSAEAADIKAKMRAEIEAITKKYEHSVNVPTIFINEQELDKQRSVIDKTIQSGEAGGVLVKRIKWEPIKFDPLPEYGDFKLEMIADSPYFFS</sequence>
<keyword evidence="4 11" id="KW-0808">Transferase</keyword>
<evidence type="ECO:0000256" key="8">
    <source>
        <dbReference type="ARBA" id="ARBA00048552"/>
    </source>
</evidence>
<evidence type="ECO:0000256" key="1">
    <source>
        <dbReference type="ARBA" id="ARBA00009493"/>
    </source>
</evidence>
<evidence type="ECO:0000256" key="9">
    <source>
        <dbReference type="SAM" id="MobiDB-lite"/>
    </source>
</evidence>
<feature type="region of interest" description="Disordered" evidence="9">
    <location>
        <begin position="1374"/>
        <end position="1406"/>
    </location>
</feature>
<proteinExistence type="inferred from homology"/>
<keyword evidence="3 11" id="KW-0240">DNA-directed RNA polymerase</keyword>
<dbReference type="InterPro" id="IPR037159">
    <property type="entry name" value="RNA_POL_N_sf"/>
</dbReference>
<comment type="similarity">
    <text evidence="1">Belongs to the phage and mitochondrial RNA polymerase family.</text>
</comment>
<feature type="compositionally biased region" description="Low complexity" evidence="9">
    <location>
        <begin position="1378"/>
        <end position="1406"/>
    </location>
</feature>
<evidence type="ECO:0000256" key="3">
    <source>
        <dbReference type="ARBA" id="ARBA00022478"/>
    </source>
</evidence>
<dbReference type="PANTHER" id="PTHR10102:SF0">
    <property type="entry name" value="DNA-DIRECTED RNA POLYMERASE, MITOCHONDRIAL"/>
    <property type="match status" value="1"/>
</dbReference>
<keyword evidence="6" id="KW-0809">Transit peptide</keyword>
<protein>
    <recommendedName>
        <fullName evidence="2">DNA-directed RNA polymerase</fullName>
        <ecNumber evidence="2">2.7.7.6</ecNumber>
    </recommendedName>
</protein>
<dbReference type="GO" id="GO:0006390">
    <property type="term" value="P:mitochondrial transcription"/>
    <property type="evidence" value="ECO:0007669"/>
    <property type="project" value="TreeGrafter"/>
</dbReference>
<dbReference type="PROSITE" id="PS00489">
    <property type="entry name" value="RNA_POL_PHAGE_2"/>
    <property type="match status" value="1"/>
</dbReference>
<dbReference type="EC" id="2.7.7.6" evidence="2"/>
<feature type="compositionally biased region" description="Low complexity" evidence="9">
    <location>
        <begin position="1243"/>
        <end position="1259"/>
    </location>
</feature>
<evidence type="ECO:0000259" key="10">
    <source>
        <dbReference type="SMART" id="SM01311"/>
    </source>
</evidence>
<dbReference type="Proteomes" id="UP001145021">
    <property type="component" value="Unassembled WGS sequence"/>
</dbReference>
<dbReference type="EMBL" id="JANBOH010000313">
    <property type="protein sequence ID" value="KAJ1642959.1"/>
    <property type="molecule type" value="Genomic_DNA"/>
</dbReference>
<dbReference type="FunFam" id="1.10.287.280:FF:000001">
    <property type="entry name" value="DNA-directed RNA polymerase"/>
    <property type="match status" value="1"/>
</dbReference>
<dbReference type="SUPFAM" id="SSF56672">
    <property type="entry name" value="DNA/RNA polymerases"/>
    <property type="match status" value="1"/>
</dbReference>
<dbReference type="Gene3D" id="1.10.287.280">
    <property type="match status" value="1"/>
</dbReference>
<dbReference type="InterPro" id="IPR011990">
    <property type="entry name" value="TPR-like_helical_dom_sf"/>
</dbReference>
<dbReference type="Pfam" id="PF00940">
    <property type="entry name" value="RNA_pol"/>
    <property type="match status" value="1"/>
</dbReference>
<evidence type="ECO:0000256" key="2">
    <source>
        <dbReference type="ARBA" id="ARBA00012418"/>
    </source>
</evidence>
<dbReference type="GO" id="GO:0034245">
    <property type="term" value="C:mitochondrial DNA-directed RNA polymerase complex"/>
    <property type="evidence" value="ECO:0007669"/>
    <property type="project" value="TreeGrafter"/>
</dbReference>
<evidence type="ECO:0000313" key="12">
    <source>
        <dbReference type="Proteomes" id="UP001145021"/>
    </source>
</evidence>
<dbReference type="Gene3D" id="1.10.150.20">
    <property type="entry name" value="5' to 3' exonuclease, C-terminal subdomain"/>
    <property type="match status" value="1"/>
</dbReference>
<gene>
    <name evidence="11" type="primary">RPO41</name>
    <name evidence="11" type="ORF">LPJ64_005220</name>
</gene>